<keyword evidence="2" id="KW-1185">Reference proteome</keyword>
<dbReference type="Pfam" id="PF05919">
    <property type="entry name" value="Mitovir_RNA_pol"/>
    <property type="match status" value="1"/>
</dbReference>
<evidence type="ECO:0000313" key="1">
    <source>
        <dbReference type="EMBL" id="GER38220.1"/>
    </source>
</evidence>
<dbReference type="InterPro" id="IPR008686">
    <property type="entry name" value="RNA_pol_mitovir"/>
</dbReference>
<gene>
    <name evidence="1" type="ORF">STAS_14690</name>
</gene>
<dbReference type="PANTHER" id="PTHR34456">
    <property type="entry name" value="MITOVIRUS RNA-DEPENDENT RNA POLYMERASE"/>
    <property type="match status" value="1"/>
</dbReference>
<keyword evidence="1" id="KW-0548">Nucleotidyltransferase</keyword>
<accession>A0A5A7PZD5</accession>
<name>A0A5A7PZD5_STRAF</name>
<keyword evidence="1" id="KW-0808">Transferase</keyword>
<dbReference type="EMBL" id="BKCP01005461">
    <property type="protein sequence ID" value="GER38220.1"/>
    <property type="molecule type" value="Genomic_DNA"/>
</dbReference>
<dbReference type="PANTHER" id="PTHR34456:SF13">
    <property type="entry name" value="REVERSE TRANSCRIPTASE DOMAIN-CONTAINING PROTEIN"/>
    <property type="match status" value="1"/>
</dbReference>
<organism evidence="1 2">
    <name type="scientific">Striga asiatica</name>
    <name type="common">Asiatic witchweed</name>
    <name type="synonym">Buchnera asiatica</name>
    <dbReference type="NCBI Taxonomy" id="4170"/>
    <lineage>
        <taxon>Eukaryota</taxon>
        <taxon>Viridiplantae</taxon>
        <taxon>Streptophyta</taxon>
        <taxon>Embryophyta</taxon>
        <taxon>Tracheophyta</taxon>
        <taxon>Spermatophyta</taxon>
        <taxon>Magnoliopsida</taxon>
        <taxon>eudicotyledons</taxon>
        <taxon>Gunneridae</taxon>
        <taxon>Pentapetalae</taxon>
        <taxon>asterids</taxon>
        <taxon>lamiids</taxon>
        <taxon>Lamiales</taxon>
        <taxon>Orobanchaceae</taxon>
        <taxon>Buchnereae</taxon>
        <taxon>Striga</taxon>
    </lineage>
</organism>
<comment type="caution">
    <text evidence="1">The sequence shown here is derived from an EMBL/GenBank/DDBJ whole genome shotgun (WGS) entry which is preliminary data.</text>
</comment>
<proteinExistence type="predicted"/>
<dbReference type="OrthoDB" id="1750590at2759"/>
<dbReference type="AlphaFoldDB" id="A0A5A7PZD5"/>
<dbReference type="GO" id="GO:0003968">
    <property type="term" value="F:RNA-directed RNA polymerase activity"/>
    <property type="evidence" value="ECO:0007669"/>
    <property type="project" value="UniProtKB-KW"/>
</dbReference>
<evidence type="ECO:0000313" key="2">
    <source>
        <dbReference type="Proteomes" id="UP000325081"/>
    </source>
</evidence>
<keyword evidence="1" id="KW-0696">RNA-directed RNA polymerase</keyword>
<sequence>MSFAKSVVNRDYCSCPLFAFSHHLLVWWAAERVYPGLRFDRYVVLGDDVLITDPEVAQYHKSLVSSSGAAEFAKRFLIRDMRVDLPPISMKALLGFHHPFGLIALKEKSSLSYSLLMRVGGAGYRVWSQGRKGSPLTFLD</sequence>
<protein>
    <submittedName>
        <fullName evidence="1">Mitovirus RNA-dependent RNA polymerase</fullName>
    </submittedName>
</protein>
<reference evidence="2" key="1">
    <citation type="journal article" date="2019" name="Curr. Biol.">
        <title>Genome Sequence of Striga asiatica Provides Insight into the Evolution of Plant Parasitism.</title>
        <authorList>
            <person name="Yoshida S."/>
            <person name="Kim S."/>
            <person name="Wafula E.K."/>
            <person name="Tanskanen J."/>
            <person name="Kim Y.M."/>
            <person name="Honaas L."/>
            <person name="Yang Z."/>
            <person name="Spallek T."/>
            <person name="Conn C.E."/>
            <person name="Ichihashi Y."/>
            <person name="Cheong K."/>
            <person name="Cui S."/>
            <person name="Der J.P."/>
            <person name="Gundlach H."/>
            <person name="Jiao Y."/>
            <person name="Hori C."/>
            <person name="Ishida J.K."/>
            <person name="Kasahara H."/>
            <person name="Kiba T."/>
            <person name="Kim M.S."/>
            <person name="Koo N."/>
            <person name="Laohavisit A."/>
            <person name="Lee Y.H."/>
            <person name="Lumba S."/>
            <person name="McCourt P."/>
            <person name="Mortimer J.C."/>
            <person name="Mutuku J.M."/>
            <person name="Nomura T."/>
            <person name="Sasaki-Sekimoto Y."/>
            <person name="Seto Y."/>
            <person name="Wang Y."/>
            <person name="Wakatake T."/>
            <person name="Sakakibara H."/>
            <person name="Demura T."/>
            <person name="Yamaguchi S."/>
            <person name="Yoneyama K."/>
            <person name="Manabe R.I."/>
            <person name="Nelson D.C."/>
            <person name="Schulman A.H."/>
            <person name="Timko M.P."/>
            <person name="dePamphilis C.W."/>
            <person name="Choi D."/>
            <person name="Shirasu K."/>
        </authorList>
    </citation>
    <scope>NUCLEOTIDE SEQUENCE [LARGE SCALE GENOMIC DNA]</scope>
    <source>
        <strain evidence="2">cv. UVA1</strain>
    </source>
</reference>
<dbReference type="Proteomes" id="UP000325081">
    <property type="component" value="Unassembled WGS sequence"/>
</dbReference>